<proteinExistence type="predicted"/>
<feature type="compositionally biased region" description="Basic and acidic residues" evidence="1">
    <location>
        <begin position="41"/>
        <end position="56"/>
    </location>
</feature>
<name>A0ABR1AXH2_POLSC</name>
<protein>
    <submittedName>
        <fullName evidence="2">Uncharacterized protein</fullName>
    </submittedName>
</protein>
<dbReference type="Proteomes" id="UP001359485">
    <property type="component" value="Unassembled WGS sequence"/>
</dbReference>
<evidence type="ECO:0000313" key="3">
    <source>
        <dbReference type="Proteomes" id="UP001359485"/>
    </source>
</evidence>
<keyword evidence="3" id="KW-1185">Reference proteome</keyword>
<feature type="region of interest" description="Disordered" evidence="1">
    <location>
        <begin position="1"/>
        <end position="82"/>
    </location>
</feature>
<evidence type="ECO:0000256" key="1">
    <source>
        <dbReference type="SAM" id="MobiDB-lite"/>
    </source>
</evidence>
<evidence type="ECO:0000313" key="2">
    <source>
        <dbReference type="EMBL" id="KAK6630895.1"/>
    </source>
</evidence>
<organism evidence="2 3">
    <name type="scientific">Polyplax serrata</name>
    <name type="common">Common mouse louse</name>
    <dbReference type="NCBI Taxonomy" id="468196"/>
    <lineage>
        <taxon>Eukaryota</taxon>
        <taxon>Metazoa</taxon>
        <taxon>Ecdysozoa</taxon>
        <taxon>Arthropoda</taxon>
        <taxon>Hexapoda</taxon>
        <taxon>Insecta</taxon>
        <taxon>Pterygota</taxon>
        <taxon>Neoptera</taxon>
        <taxon>Paraneoptera</taxon>
        <taxon>Psocodea</taxon>
        <taxon>Troctomorpha</taxon>
        <taxon>Phthiraptera</taxon>
        <taxon>Anoplura</taxon>
        <taxon>Polyplacidae</taxon>
        <taxon>Polyplax</taxon>
    </lineage>
</organism>
<comment type="caution">
    <text evidence="2">The sequence shown here is derived from an EMBL/GenBank/DDBJ whole genome shotgun (WGS) entry which is preliminary data.</text>
</comment>
<feature type="compositionally biased region" description="Basic and acidic residues" evidence="1">
    <location>
        <begin position="63"/>
        <end position="75"/>
    </location>
</feature>
<accession>A0ABR1AXH2</accession>
<reference evidence="2 3" key="1">
    <citation type="submission" date="2023-09" db="EMBL/GenBank/DDBJ databases">
        <title>Genomes of two closely related lineages of the louse Polyplax serrata with different host specificities.</title>
        <authorList>
            <person name="Martinu J."/>
            <person name="Tarabai H."/>
            <person name="Stefka J."/>
            <person name="Hypsa V."/>
        </authorList>
    </citation>
    <scope>NUCLEOTIDE SEQUENCE [LARGE SCALE GENOMIC DNA]</scope>
    <source>
        <strain evidence="2">98ZLc_SE</strain>
    </source>
</reference>
<dbReference type="EMBL" id="JAWJWF010000007">
    <property type="protein sequence ID" value="KAK6630895.1"/>
    <property type="molecule type" value="Genomic_DNA"/>
</dbReference>
<gene>
    <name evidence="2" type="ORF">RUM44_003065</name>
</gene>
<sequence length="82" mass="9386">MNPKANGKPPKVMKRLSDCLVPQTMTKTLPIRTKLRHKGERTKDATCKEASDKSSRNEVCSQIDRKQTTEQEKSQQKQSNTR</sequence>